<keyword evidence="2" id="KW-1185">Reference proteome</keyword>
<proteinExistence type="predicted"/>
<organism evidence="1 2">
    <name type="scientific">Aristolochia fimbriata</name>
    <name type="common">White veined hardy Dutchman's pipe vine</name>
    <dbReference type="NCBI Taxonomy" id="158543"/>
    <lineage>
        <taxon>Eukaryota</taxon>
        <taxon>Viridiplantae</taxon>
        <taxon>Streptophyta</taxon>
        <taxon>Embryophyta</taxon>
        <taxon>Tracheophyta</taxon>
        <taxon>Spermatophyta</taxon>
        <taxon>Magnoliopsida</taxon>
        <taxon>Magnoliidae</taxon>
        <taxon>Piperales</taxon>
        <taxon>Aristolochiaceae</taxon>
        <taxon>Aristolochia</taxon>
    </lineage>
</organism>
<protein>
    <submittedName>
        <fullName evidence="1">Uncharacterized protein</fullName>
    </submittedName>
</protein>
<reference evidence="1 2" key="1">
    <citation type="submission" date="2021-07" db="EMBL/GenBank/DDBJ databases">
        <title>The Aristolochia fimbriata genome: insights into angiosperm evolution, floral development and chemical biosynthesis.</title>
        <authorList>
            <person name="Jiao Y."/>
        </authorList>
    </citation>
    <scope>NUCLEOTIDE SEQUENCE [LARGE SCALE GENOMIC DNA]</scope>
    <source>
        <strain evidence="1">IBCAS-2021</strain>
        <tissue evidence="1">Leaf</tissue>
    </source>
</reference>
<dbReference type="Proteomes" id="UP000825729">
    <property type="component" value="Unassembled WGS sequence"/>
</dbReference>
<accession>A0AAV7DRW2</accession>
<gene>
    <name evidence="1" type="ORF">H6P81_019448</name>
</gene>
<evidence type="ECO:0000313" key="2">
    <source>
        <dbReference type="Proteomes" id="UP000825729"/>
    </source>
</evidence>
<dbReference type="EMBL" id="JAINDJ010000008">
    <property type="protein sequence ID" value="KAG9439283.1"/>
    <property type="molecule type" value="Genomic_DNA"/>
</dbReference>
<evidence type="ECO:0000313" key="1">
    <source>
        <dbReference type="EMBL" id="KAG9439283.1"/>
    </source>
</evidence>
<dbReference type="AlphaFoldDB" id="A0AAV7DRW2"/>
<name>A0AAV7DRW2_ARIFI</name>
<sequence length="162" mass="17699">MPNTHCDGKEEDGRGRQSIDCVVGQSSLSPENPERKLDSEIQSIWGQTEASDPTLKVDHCASKPISSSIEEICVLRDRKGTLQSREVGVDGEVGKWDGSPRFGSDVGVEREVRIIGNWVFRRCRCSCRSGFGLPRRRLILAGDAGRRGKAGEKGGEGSHEFG</sequence>
<comment type="caution">
    <text evidence="1">The sequence shown here is derived from an EMBL/GenBank/DDBJ whole genome shotgun (WGS) entry which is preliminary data.</text>
</comment>